<dbReference type="Pfam" id="PF00528">
    <property type="entry name" value="BPD_transp_1"/>
    <property type="match status" value="1"/>
</dbReference>
<feature type="transmembrane region" description="Helical" evidence="7">
    <location>
        <begin position="78"/>
        <end position="99"/>
    </location>
</feature>
<evidence type="ECO:0000256" key="2">
    <source>
        <dbReference type="ARBA" id="ARBA00022448"/>
    </source>
</evidence>
<keyword evidence="3" id="KW-1003">Cell membrane</keyword>
<comment type="similarity">
    <text evidence="7">Belongs to the binding-protein-dependent transport system permease family.</text>
</comment>
<protein>
    <submittedName>
        <fullName evidence="9">Sugar ABC transporter permease</fullName>
    </submittedName>
</protein>
<comment type="caution">
    <text evidence="9">The sequence shown here is derived from an EMBL/GenBank/DDBJ whole genome shotgun (WGS) entry which is preliminary data.</text>
</comment>
<evidence type="ECO:0000313" key="9">
    <source>
        <dbReference type="EMBL" id="GGD85464.1"/>
    </source>
</evidence>
<dbReference type="PANTHER" id="PTHR30193">
    <property type="entry name" value="ABC TRANSPORTER PERMEASE PROTEIN"/>
    <property type="match status" value="1"/>
</dbReference>
<evidence type="ECO:0000256" key="6">
    <source>
        <dbReference type="ARBA" id="ARBA00023136"/>
    </source>
</evidence>
<dbReference type="PANTHER" id="PTHR30193:SF37">
    <property type="entry name" value="INNER MEMBRANE ABC TRANSPORTER PERMEASE PROTEIN YCJO"/>
    <property type="match status" value="1"/>
</dbReference>
<reference evidence="9" key="2">
    <citation type="submission" date="2020-09" db="EMBL/GenBank/DDBJ databases">
        <authorList>
            <person name="Sun Q."/>
            <person name="Zhou Y."/>
        </authorList>
    </citation>
    <scope>NUCLEOTIDE SEQUENCE</scope>
    <source>
        <strain evidence="9">CGMCC 1.15178</strain>
    </source>
</reference>
<dbReference type="InterPro" id="IPR051393">
    <property type="entry name" value="ABC_transporter_permease"/>
</dbReference>
<evidence type="ECO:0000256" key="5">
    <source>
        <dbReference type="ARBA" id="ARBA00022989"/>
    </source>
</evidence>
<evidence type="ECO:0000256" key="4">
    <source>
        <dbReference type="ARBA" id="ARBA00022692"/>
    </source>
</evidence>
<feature type="transmembrane region" description="Helical" evidence="7">
    <location>
        <begin position="111"/>
        <end position="131"/>
    </location>
</feature>
<keyword evidence="2 7" id="KW-0813">Transport</keyword>
<dbReference type="PROSITE" id="PS50928">
    <property type="entry name" value="ABC_TM1"/>
    <property type="match status" value="1"/>
</dbReference>
<proteinExistence type="inferred from homology"/>
<evidence type="ECO:0000259" key="8">
    <source>
        <dbReference type="PROSITE" id="PS50928"/>
    </source>
</evidence>
<feature type="domain" description="ABC transmembrane type-1" evidence="8">
    <location>
        <begin position="74"/>
        <end position="286"/>
    </location>
</feature>
<feature type="transmembrane region" description="Helical" evidence="7">
    <location>
        <begin position="268"/>
        <end position="289"/>
    </location>
</feature>
<keyword evidence="4 7" id="KW-0812">Transmembrane</keyword>
<gene>
    <name evidence="9" type="ORF">GCM10010911_49860</name>
</gene>
<dbReference type="RefSeq" id="WP_229750506.1">
    <property type="nucleotide sequence ID" value="NZ_BMHP01000003.1"/>
</dbReference>
<dbReference type="Gene3D" id="1.10.3720.10">
    <property type="entry name" value="MetI-like"/>
    <property type="match status" value="1"/>
</dbReference>
<evidence type="ECO:0000256" key="7">
    <source>
        <dbReference type="RuleBase" id="RU363032"/>
    </source>
</evidence>
<dbReference type="Proteomes" id="UP000612456">
    <property type="component" value="Unassembled WGS sequence"/>
</dbReference>
<keyword evidence="6 7" id="KW-0472">Membrane</keyword>
<keyword evidence="10" id="KW-1185">Reference proteome</keyword>
<evidence type="ECO:0000256" key="1">
    <source>
        <dbReference type="ARBA" id="ARBA00004651"/>
    </source>
</evidence>
<accession>A0A917DYX4</accession>
<feature type="transmembrane region" description="Helical" evidence="7">
    <location>
        <begin position="16"/>
        <end position="37"/>
    </location>
</feature>
<dbReference type="SUPFAM" id="SSF161098">
    <property type="entry name" value="MetI-like"/>
    <property type="match status" value="1"/>
</dbReference>
<dbReference type="AlphaFoldDB" id="A0A917DYX4"/>
<dbReference type="Gene3D" id="1.20.58.370">
    <property type="entry name" value="MalF N-terminal region-like"/>
    <property type="match status" value="1"/>
</dbReference>
<dbReference type="InterPro" id="IPR035906">
    <property type="entry name" value="MetI-like_sf"/>
</dbReference>
<dbReference type="CDD" id="cd06261">
    <property type="entry name" value="TM_PBP2"/>
    <property type="match status" value="1"/>
</dbReference>
<organism evidence="9 10">
    <name type="scientific">Paenibacillus nasutitermitis</name>
    <dbReference type="NCBI Taxonomy" id="1652958"/>
    <lineage>
        <taxon>Bacteria</taxon>
        <taxon>Bacillati</taxon>
        <taxon>Bacillota</taxon>
        <taxon>Bacilli</taxon>
        <taxon>Bacillales</taxon>
        <taxon>Paenibacillaceae</taxon>
        <taxon>Paenibacillus</taxon>
    </lineage>
</organism>
<keyword evidence="5 7" id="KW-1133">Transmembrane helix</keyword>
<comment type="subcellular location">
    <subcellularLocation>
        <location evidence="1 7">Cell membrane</location>
        <topology evidence="1 7">Multi-pass membrane protein</topology>
    </subcellularLocation>
</comment>
<feature type="transmembrane region" description="Helical" evidence="7">
    <location>
        <begin position="236"/>
        <end position="256"/>
    </location>
</feature>
<dbReference type="SUPFAM" id="SSF160964">
    <property type="entry name" value="MalF N-terminal region-like"/>
    <property type="match status" value="1"/>
</dbReference>
<feature type="transmembrane region" description="Helical" evidence="7">
    <location>
        <begin position="159"/>
        <end position="184"/>
    </location>
</feature>
<evidence type="ECO:0000313" key="10">
    <source>
        <dbReference type="Proteomes" id="UP000612456"/>
    </source>
</evidence>
<evidence type="ECO:0000256" key="3">
    <source>
        <dbReference type="ARBA" id="ARBA00022475"/>
    </source>
</evidence>
<dbReference type="GO" id="GO:0055085">
    <property type="term" value="P:transmembrane transport"/>
    <property type="evidence" value="ECO:0007669"/>
    <property type="project" value="InterPro"/>
</dbReference>
<dbReference type="InterPro" id="IPR000515">
    <property type="entry name" value="MetI-like"/>
</dbReference>
<reference evidence="9" key="1">
    <citation type="journal article" date="2014" name="Int. J. Syst. Evol. Microbiol.">
        <title>Complete genome sequence of Corynebacterium casei LMG S-19264T (=DSM 44701T), isolated from a smear-ripened cheese.</title>
        <authorList>
            <consortium name="US DOE Joint Genome Institute (JGI-PGF)"/>
            <person name="Walter F."/>
            <person name="Albersmeier A."/>
            <person name="Kalinowski J."/>
            <person name="Ruckert C."/>
        </authorList>
    </citation>
    <scope>NUCLEOTIDE SEQUENCE</scope>
    <source>
        <strain evidence="9">CGMCC 1.15178</strain>
    </source>
</reference>
<dbReference type="InterPro" id="IPR035277">
    <property type="entry name" value="MalF_N"/>
</dbReference>
<sequence length="299" mass="33791">MRRLEKSKLLNMQSRYAYLFIAPAFILMIVFMIFPIFSGLVISFTDWDGIHDKTFVGFGNYSEIFQDKYFYTSLINTIYFVVGSVPPIMLLSLVFAVMLNAGIRGIVFFRGIYFLPTITSGVAIAVIWKWIYNSDSGLLNSILYSLGLPTPDWLNNSKYAMVAIIAMSVWKSLGTNIVIILSGLQSISGTLYEAASIDGANGLKRFWYITVPMLSPTLFFISIITIIGSFQVFEQVLVLTQGGPGDSTLVLVYYIYRQAFENFHIGYASALAYTMFLVILVITIIQWAVRKYWVHSEVE</sequence>
<dbReference type="GO" id="GO:0005886">
    <property type="term" value="C:plasma membrane"/>
    <property type="evidence" value="ECO:0007669"/>
    <property type="project" value="UniProtKB-SubCell"/>
</dbReference>
<name>A0A917DYX4_9BACL</name>
<feature type="transmembrane region" description="Helical" evidence="7">
    <location>
        <begin position="205"/>
        <end position="230"/>
    </location>
</feature>
<dbReference type="EMBL" id="BMHP01000003">
    <property type="protein sequence ID" value="GGD85464.1"/>
    <property type="molecule type" value="Genomic_DNA"/>
</dbReference>